<keyword evidence="1" id="KW-0812">Transmembrane</keyword>
<reference evidence="3" key="1">
    <citation type="submission" date="2016-11" db="EMBL/GenBank/DDBJ databases">
        <authorList>
            <person name="Varghese N."/>
            <person name="Submissions S."/>
        </authorList>
    </citation>
    <scope>NUCLEOTIDE SEQUENCE [LARGE SCALE GENOMIC DNA]</scope>
    <source>
        <strain evidence="3">ACAM 48</strain>
    </source>
</reference>
<name>A0A1M7K136_9FLAO</name>
<protein>
    <submittedName>
        <fullName evidence="2">Uncharacterized protein</fullName>
    </submittedName>
</protein>
<evidence type="ECO:0000313" key="3">
    <source>
        <dbReference type="Proteomes" id="UP000190235"/>
    </source>
</evidence>
<proteinExistence type="predicted"/>
<keyword evidence="1" id="KW-1133">Transmembrane helix</keyword>
<feature type="transmembrane region" description="Helical" evidence="1">
    <location>
        <begin position="32"/>
        <end position="56"/>
    </location>
</feature>
<dbReference type="EMBL" id="LT670848">
    <property type="protein sequence ID" value="SHM58925.1"/>
    <property type="molecule type" value="Genomic_DNA"/>
</dbReference>
<evidence type="ECO:0000256" key="1">
    <source>
        <dbReference type="SAM" id="Phobius"/>
    </source>
</evidence>
<accession>A0A1M7K136</accession>
<keyword evidence="3" id="KW-1185">Reference proteome</keyword>
<organism evidence="2 3">
    <name type="scientific">Salegentibacter salegens</name>
    <dbReference type="NCBI Taxonomy" id="143223"/>
    <lineage>
        <taxon>Bacteria</taxon>
        <taxon>Pseudomonadati</taxon>
        <taxon>Bacteroidota</taxon>
        <taxon>Flavobacteriia</taxon>
        <taxon>Flavobacteriales</taxon>
        <taxon>Flavobacteriaceae</taxon>
        <taxon>Salegentibacter</taxon>
    </lineage>
</organism>
<dbReference type="Proteomes" id="UP000190235">
    <property type="component" value="Chromosome I"/>
</dbReference>
<keyword evidence="1" id="KW-0472">Membrane</keyword>
<dbReference type="AlphaFoldDB" id="A0A1M7K136"/>
<evidence type="ECO:0000313" key="2">
    <source>
        <dbReference type="EMBL" id="SHM58925.1"/>
    </source>
</evidence>
<sequence>MSNLNICAMNPFYIFLENYKTATSGFHFLAKLFILLILAWIVIAAIFAVLGTLNLIF</sequence>
<gene>
    <name evidence="2" type="ORF">SAMN05878281_1197</name>
</gene>